<dbReference type="OrthoDB" id="10029320at2759"/>
<evidence type="ECO:0000256" key="4">
    <source>
        <dbReference type="ARBA" id="ARBA00022723"/>
    </source>
</evidence>
<keyword evidence="11" id="KW-1185">Reference proteome</keyword>
<evidence type="ECO:0000256" key="5">
    <source>
        <dbReference type="ARBA" id="ARBA00023002"/>
    </source>
</evidence>
<dbReference type="GO" id="GO:0004497">
    <property type="term" value="F:monooxygenase activity"/>
    <property type="evidence" value="ECO:0007669"/>
    <property type="project" value="UniProtKB-KW"/>
</dbReference>
<dbReference type="CDD" id="cd11051">
    <property type="entry name" value="CYP59-like"/>
    <property type="match status" value="1"/>
</dbReference>
<dbReference type="GO" id="GO:0020037">
    <property type="term" value="F:heme binding"/>
    <property type="evidence" value="ECO:0007669"/>
    <property type="project" value="InterPro"/>
</dbReference>
<comment type="pathway">
    <text evidence="2">Secondary metabolite biosynthesis.</text>
</comment>
<evidence type="ECO:0000256" key="7">
    <source>
        <dbReference type="ARBA" id="ARBA00023033"/>
    </source>
</evidence>
<proteinExistence type="predicted"/>
<evidence type="ECO:0000256" key="3">
    <source>
        <dbReference type="ARBA" id="ARBA00022617"/>
    </source>
</evidence>
<keyword evidence="9" id="KW-0812">Transmembrane</keyword>
<dbReference type="InterPro" id="IPR002401">
    <property type="entry name" value="Cyt_P450_E_grp-I"/>
</dbReference>
<dbReference type="EMBL" id="MU005602">
    <property type="protein sequence ID" value="KAF2679587.1"/>
    <property type="molecule type" value="Genomic_DNA"/>
</dbReference>
<sequence>MSLHLTSTAHSSPWTVLTGVVALLIVTFVGKAWRVRRYMRMLQKQGLPMPPHNILLGHLGLAASIQKNLPSDAHGHYLADQIRQRCPDLGPTFYLDLWPVSDPMLVVTDPDAIAQFCAPDHLLPKHPGVKRFMYPITGGYDLNCLEGETWKFWRKLFNPGFSAGHMQTLVPTIVDEVSTFRDDLLKRAWDGKIFSFEDHALSLAIDVIGRVALDTKLNIQGQPNPWISALLHQRQWAAFGLEMGIGMLINPMRYFHIWNNRRIMDKHINRDLDKRYTTSQENTKSKTIIDLALNAYKSEKTLAGNDRGELDAVFRKYALSQMKVFIFAGHDTTSTTICYSWLLLSRNPEAMSKIRAEHDAVLGPDQNKAAPVLSKNPALLNRLPYTLAVIKETLRIFPVVSSPRGGLDNFILTNSKGQRFPTANCLVWAVHHGLHHNPLWWPRVDEFIPERFLPDQGRPDELRPLKNAWRPFEVGPRACIGTELAMTELKIVLALTARDFDLKEAFLEWDQVHKPRGVKTVDGERAYQTQLGSAHPVDGFPVRLAARLHPVS</sequence>
<keyword evidence="4 8" id="KW-0479">Metal-binding</keyword>
<accession>A0A6G1IMW7</accession>
<dbReference type="Pfam" id="PF00067">
    <property type="entry name" value="p450"/>
    <property type="match status" value="1"/>
</dbReference>
<evidence type="ECO:0000256" key="9">
    <source>
        <dbReference type="SAM" id="Phobius"/>
    </source>
</evidence>
<evidence type="ECO:0000256" key="8">
    <source>
        <dbReference type="PIRSR" id="PIRSR602401-1"/>
    </source>
</evidence>
<dbReference type="PRINTS" id="PR00385">
    <property type="entry name" value="P450"/>
</dbReference>
<dbReference type="GO" id="GO:0005506">
    <property type="term" value="F:iron ion binding"/>
    <property type="evidence" value="ECO:0007669"/>
    <property type="project" value="InterPro"/>
</dbReference>
<keyword evidence="9" id="KW-1133">Transmembrane helix</keyword>
<comment type="cofactor">
    <cofactor evidence="1 8">
        <name>heme</name>
        <dbReference type="ChEBI" id="CHEBI:30413"/>
    </cofactor>
</comment>
<keyword evidence="9" id="KW-0472">Membrane</keyword>
<feature type="binding site" description="axial binding residue" evidence="8">
    <location>
        <position position="479"/>
    </location>
    <ligand>
        <name>heme</name>
        <dbReference type="ChEBI" id="CHEBI:30413"/>
    </ligand>
    <ligandPart>
        <name>Fe</name>
        <dbReference type="ChEBI" id="CHEBI:18248"/>
    </ligandPart>
</feature>
<feature type="transmembrane region" description="Helical" evidence="9">
    <location>
        <begin position="12"/>
        <end position="33"/>
    </location>
</feature>
<dbReference type="InterPro" id="IPR001128">
    <property type="entry name" value="Cyt_P450"/>
</dbReference>
<evidence type="ECO:0000256" key="6">
    <source>
        <dbReference type="ARBA" id="ARBA00023004"/>
    </source>
</evidence>
<dbReference type="PANTHER" id="PTHR24305:SF107">
    <property type="entry name" value="P450, PUTATIVE (EUROFUNG)-RELATED"/>
    <property type="match status" value="1"/>
</dbReference>
<name>A0A6G1IMW7_9PLEO</name>
<organism evidence="10 11">
    <name type="scientific">Lentithecium fluviatile CBS 122367</name>
    <dbReference type="NCBI Taxonomy" id="1168545"/>
    <lineage>
        <taxon>Eukaryota</taxon>
        <taxon>Fungi</taxon>
        <taxon>Dikarya</taxon>
        <taxon>Ascomycota</taxon>
        <taxon>Pezizomycotina</taxon>
        <taxon>Dothideomycetes</taxon>
        <taxon>Pleosporomycetidae</taxon>
        <taxon>Pleosporales</taxon>
        <taxon>Massarineae</taxon>
        <taxon>Lentitheciaceae</taxon>
        <taxon>Lentithecium</taxon>
    </lineage>
</organism>
<reference evidence="10" key="1">
    <citation type="journal article" date="2020" name="Stud. Mycol.">
        <title>101 Dothideomycetes genomes: a test case for predicting lifestyles and emergence of pathogens.</title>
        <authorList>
            <person name="Haridas S."/>
            <person name="Albert R."/>
            <person name="Binder M."/>
            <person name="Bloem J."/>
            <person name="Labutti K."/>
            <person name="Salamov A."/>
            <person name="Andreopoulos B."/>
            <person name="Baker S."/>
            <person name="Barry K."/>
            <person name="Bills G."/>
            <person name="Bluhm B."/>
            <person name="Cannon C."/>
            <person name="Castanera R."/>
            <person name="Culley D."/>
            <person name="Daum C."/>
            <person name="Ezra D."/>
            <person name="Gonzalez J."/>
            <person name="Henrissat B."/>
            <person name="Kuo A."/>
            <person name="Liang C."/>
            <person name="Lipzen A."/>
            <person name="Lutzoni F."/>
            <person name="Magnuson J."/>
            <person name="Mondo S."/>
            <person name="Nolan M."/>
            <person name="Ohm R."/>
            <person name="Pangilinan J."/>
            <person name="Park H.-J."/>
            <person name="Ramirez L."/>
            <person name="Alfaro M."/>
            <person name="Sun H."/>
            <person name="Tritt A."/>
            <person name="Yoshinaga Y."/>
            <person name="Zwiers L.-H."/>
            <person name="Turgeon B."/>
            <person name="Goodwin S."/>
            <person name="Spatafora J."/>
            <person name="Crous P."/>
            <person name="Grigoriev I."/>
        </authorList>
    </citation>
    <scope>NUCLEOTIDE SEQUENCE</scope>
    <source>
        <strain evidence="10">CBS 122367</strain>
    </source>
</reference>
<gene>
    <name evidence="10" type="ORF">K458DRAFT_434955</name>
</gene>
<protein>
    <submittedName>
        <fullName evidence="10">Cytochrome P450</fullName>
    </submittedName>
</protein>
<keyword evidence="6 8" id="KW-0408">Iron</keyword>
<dbReference type="AlphaFoldDB" id="A0A6G1IMW7"/>
<keyword evidence="3 8" id="KW-0349">Heme</keyword>
<dbReference type="Proteomes" id="UP000799291">
    <property type="component" value="Unassembled WGS sequence"/>
</dbReference>
<evidence type="ECO:0000256" key="2">
    <source>
        <dbReference type="ARBA" id="ARBA00005179"/>
    </source>
</evidence>
<keyword evidence="7" id="KW-0503">Monooxygenase</keyword>
<dbReference type="InterPro" id="IPR050121">
    <property type="entry name" value="Cytochrome_P450_monoxygenase"/>
</dbReference>
<keyword evidence="5" id="KW-0560">Oxidoreductase</keyword>
<dbReference type="SUPFAM" id="SSF48264">
    <property type="entry name" value="Cytochrome P450"/>
    <property type="match status" value="1"/>
</dbReference>
<evidence type="ECO:0000313" key="10">
    <source>
        <dbReference type="EMBL" id="KAF2679587.1"/>
    </source>
</evidence>
<evidence type="ECO:0000256" key="1">
    <source>
        <dbReference type="ARBA" id="ARBA00001971"/>
    </source>
</evidence>
<dbReference type="Gene3D" id="1.10.630.10">
    <property type="entry name" value="Cytochrome P450"/>
    <property type="match status" value="1"/>
</dbReference>
<dbReference type="GO" id="GO:0016705">
    <property type="term" value="F:oxidoreductase activity, acting on paired donors, with incorporation or reduction of molecular oxygen"/>
    <property type="evidence" value="ECO:0007669"/>
    <property type="project" value="InterPro"/>
</dbReference>
<dbReference type="PANTHER" id="PTHR24305">
    <property type="entry name" value="CYTOCHROME P450"/>
    <property type="match status" value="1"/>
</dbReference>
<dbReference type="InterPro" id="IPR036396">
    <property type="entry name" value="Cyt_P450_sf"/>
</dbReference>
<evidence type="ECO:0000313" key="11">
    <source>
        <dbReference type="Proteomes" id="UP000799291"/>
    </source>
</evidence>
<dbReference type="PRINTS" id="PR00463">
    <property type="entry name" value="EP450I"/>
</dbReference>